<organism evidence="3 4">
    <name type="scientific">Umezawaea endophytica</name>
    <dbReference type="NCBI Taxonomy" id="1654476"/>
    <lineage>
        <taxon>Bacteria</taxon>
        <taxon>Bacillati</taxon>
        <taxon>Actinomycetota</taxon>
        <taxon>Actinomycetes</taxon>
        <taxon>Pseudonocardiales</taxon>
        <taxon>Pseudonocardiaceae</taxon>
        <taxon>Umezawaea</taxon>
    </lineage>
</organism>
<evidence type="ECO:0000256" key="1">
    <source>
        <dbReference type="SAM" id="MobiDB-lite"/>
    </source>
</evidence>
<gene>
    <name evidence="3" type="ORF">NZH93_45585</name>
</gene>
<evidence type="ECO:0000313" key="3">
    <source>
        <dbReference type="EMBL" id="MCS7484147.1"/>
    </source>
</evidence>
<dbReference type="RefSeq" id="WP_259629599.1">
    <property type="nucleotide sequence ID" value="NZ_JANYMP010000042.1"/>
</dbReference>
<feature type="region of interest" description="Disordered" evidence="1">
    <location>
        <begin position="114"/>
        <end position="174"/>
    </location>
</feature>
<reference evidence="3" key="1">
    <citation type="submission" date="2022-08" db="EMBL/GenBank/DDBJ databases">
        <authorList>
            <person name="Tistechok S."/>
            <person name="Samborskyy M."/>
            <person name="Roman I."/>
        </authorList>
    </citation>
    <scope>NUCLEOTIDE SEQUENCE</scope>
    <source>
        <strain evidence="3">DSM 103496</strain>
    </source>
</reference>
<dbReference type="Proteomes" id="UP001141259">
    <property type="component" value="Unassembled WGS sequence"/>
</dbReference>
<name>A0A9X2VXR7_9PSEU</name>
<evidence type="ECO:0000256" key="2">
    <source>
        <dbReference type="SAM" id="Phobius"/>
    </source>
</evidence>
<keyword evidence="2" id="KW-0472">Membrane</keyword>
<evidence type="ECO:0008006" key="5">
    <source>
        <dbReference type="Google" id="ProtNLM"/>
    </source>
</evidence>
<feature type="compositionally biased region" description="Low complexity" evidence="1">
    <location>
        <begin position="129"/>
        <end position="166"/>
    </location>
</feature>
<dbReference type="EMBL" id="JANYMP010000042">
    <property type="protein sequence ID" value="MCS7484147.1"/>
    <property type="molecule type" value="Genomic_DNA"/>
</dbReference>
<dbReference type="AlphaFoldDB" id="A0A9X2VXR7"/>
<keyword evidence="2" id="KW-0812">Transmembrane</keyword>
<proteinExistence type="predicted"/>
<keyword evidence="4" id="KW-1185">Reference proteome</keyword>
<keyword evidence="2" id="KW-1133">Transmembrane helix</keyword>
<feature type="compositionally biased region" description="Pro residues" evidence="1">
    <location>
        <begin position="118"/>
        <end position="128"/>
    </location>
</feature>
<sequence>MEFARTARTGLGAVVVATTAAVVLLMAAAPAVAEKADLSASCGAGGAVLAVDLKGYAAGKNTIKVQDGGIVLSNREFDRSYVGSFPRPADLAHTFVVTVRVAGNSRQSFVREVRTTPCAPPRQVPPPVSTVAPPSSTPTTATTTPTASSTPAPSATDPGSSTPPTTNTGIVPLGSSSELSDAGAAGAIPLLIGLCLVSALGMVLFSVRRRHRSD</sequence>
<feature type="transmembrane region" description="Helical" evidence="2">
    <location>
        <begin position="186"/>
        <end position="207"/>
    </location>
</feature>
<comment type="caution">
    <text evidence="3">The sequence shown here is derived from an EMBL/GenBank/DDBJ whole genome shotgun (WGS) entry which is preliminary data.</text>
</comment>
<protein>
    <recommendedName>
        <fullName evidence="5">LPXTG-motif cell wall-anchored protein</fullName>
    </recommendedName>
</protein>
<accession>A0A9X2VXR7</accession>
<evidence type="ECO:0000313" key="4">
    <source>
        <dbReference type="Proteomes" id="UP001141259"/>
    </source>
</evidence>